<evidence type="ECO:0000313" key="7">
    <source>
        <dbReference type="EMBL" id="KAK0424863.1"/>
    </source>
</evidence>
<organism evidence="7 8">
    <name type="scientific">Steinernema hermaphroditum</name>
    <dbReference type="NCBI Taxonomy" id="289476"/>
    <lineage>
        <taxon>Eukaryota</taxon>
        <taxon>Metazoa</taxon>
        <taxon>Ecdysozoa</taxon>
        <taxon>Nematoda</taxon>
        <taxon>Chromadorea</taxon>
        <taxon>Rhabditida</taxon>
        <taxon>Tylenchina</taxon>
        <taxon>Panagrolaimomorpha</taxon>
        <taxon>Strongyloidoidea</taxon>
        <taxon>Steinernematidae</taxon>
        <taxon>Steinernema</taxon>
    </lineage>
</organism>
<dbReference type="FunFam" id="3.40.50.2000:FF:000021">
    <property type="entry name" value="UDP-glucuronosyltransferase"/>
    <property type="match status" value="1"/>
</dbReference>
<feature type="signal peptide" evidence="6">
    <location>
        <begin position="1"/>
        <end position="20"/>
    </location>
</feature>
<evidence type="ECO:0000256" key="2">
    <source>
        <dbReference type="ARBA" id="ARBA00022676"/>
    </source>
</evidence>
<evidence type="ECO:0000256" key="6">
    <source>
        <dbReference type="RuleBase" id="RU362059"/>
    </source>
</evidence>
<comment type="similarity">
    <text evidence="1 5">Belongs to the UDP-glycosyltransferase family.</text>
</comment>
<dbReference type="PANTHER" id="PTHR48043:SF145">
    <property type="entry name" value="FI06409P-RELATED"/>
    <property type="match status" value="1"/>
</dbReference>
<dbReference type="EMBL" id="JAUCMV010000001">
    <property type="protein sequence ID" value="KAK0424863.1"/>
    <property type="molecule type" value="Genomic_DNA"/>
</dbReference>
<dbReference type="Proteomes" id="UP001175271">
    <property type="component" value="Unassembled WGS sequence"/>
</dbReference>
<name>A0AA39M8Q4_9BILA</name>
<comment type="caution">
    <text evidence="7">The sequence shown here is derived from an EMBL/GenBank/DDBJ whole genome shotgun (WGS) entry which is preliminary data.</text>
</comment>
<dbReference type="EC" id="2.4.1.17" evidence="6"/>
<dbReference type="CDD" id="cd03784">
    <property type="entry name" value="GT1_Gtf-like"/>
    <property type="match status" value="1"/>
</dbReference>
<keyword evidence="6" id="KW-0472">Membrane</keyword>
<keyword evidence="8" id="KW-1185">Reference proteome</keyword>
<keyword evidence="6" id="KW-0732">Signal</keyword>
<reference evidence="7" key="1">
    <citation type="submission" date="2023-06" db="EMBL/GenBank/DDBJ databases">
        <title>Genomic analysis of the entomopathogenic nematode Steinernema hermaphroditum.</title>
        <authorList>
            <person name="Schwarz E.M."/>
            <person name="Heppert J.K."/>
            <person name="Baniya A."/>
            <person name="Schwartz H.T."/>
            <person name="Tan C.-H."/>
            <person name="Antoshechkin I."/>
            <person name="Sternberg P.W."/>
            <person name="Goodrich-Blair H."/>
            <person name="Dillman A.R."/>
        </authorList>
    </citation>
    <scope>NUCLEOTIDE SEQUENCE</scope>
    <source>
        <strain evidence="7">PS9179</strain>
        <tissue evidence="7">Whole animal</tissue>
    </source>
</reference>
<comment type="catalytic activity">
    <reaction evidence="4 6">
        <text>glucuronate acceptor + UDP-alpha-D-glucuronate = acceptor beta-D-glucuronoside + UDP + H(+)</text>
        <dbReference type="Rhea" id="RHEA:21032"/>
        <dbReference type="ChEBI" id="CHEBI:15378"/>
        <dbReference type="ChEBI" id="CHEBI:58052"/>
        <dbReference type="ChEBI" id="CHEBI:58223"/>
        <dbReference type="ChEBI" id="CHEBI:132367"/>
        <dbReference type="ChEBI" id="CHEBI:132368"/>
        <dbReference type="EC" id="2.4.1.17"/>
    </reaction>
</comment>
<dbReference type="PROSITE" id="PS00375">
    <property type="entry name" value="UDPGT"/>
    <property type="match status" value="1"/>
</dbReference>
<dbReference type="InterPro" id="IPR035595">
    <property type="entry name" value="UDP_glycos_trans_CS"/>
</dbReference>
<evidence type="ECO:0000256" key="5">
    <source>
        <dbReference type="RuleBase" id="RU003718"/>
    </source>
</evidence>
<dbReference type="GO" id="GO:0016020">
    <property type="term" value="C:membrane"/>
    <property type="evidence" value="ECO:0007669"/>
    <property type="project" value="UniProtKB-SubCell"/>
</dbReference>
<dbReference type="SUPFAM" id="SSF53756">
    <property type="entry name" value="UDP-Glycosyltransferase/glycogen phosphorylase"/>
    <property type="match status" value="1"/>
</dbReference>
<dbReference type="AlphaFoldDB" id="A0AA39M8Q4"/>
<proteinExistence type="inferred from homology"/>
<feature type="transmembrane region" description="Helical" evidence="6">
    <location>
        <begin position="496"/>
        <end position="522"/>
    </location>
</feature>
<evidence type="ECO:0000256" key="3">
    <source>
        <dbReference type="ARBA" id="ARBA00022679"/>
    </source>
</evidence>
<dbReference type="GO" id="GO:0015020">
    <property type="term" value="F:glucuronosyltransferase activity"/>
    <property type="evidence" value="ECO:0007669"/>
    <property type="project" value="UniProtKB-EC"/>
</dbReference>
<accession>A0AA39M8Q4</accession>
<dbReference type="InterPro" id="IPR050271">
    <property type="entry name" value="UDP-glycosyltransferase"/>
</dbReference>
<keyword evidence="6" id="KW-0812">Transmembrane</keyword>
<evidence type="ECO:0000313" key="8">
    <source>
        <dbReference type="Proteomes" id="UP001175271"/>
    </source>
</evidence>
<keyword evidence="2 5" id="KW-0328">Glycosyltransferase</keyword>
<keyword evidence="6" id="KW-1133">Transmembrane helix</keyword>
<dbReference type="InterPro" id="IPR002213">
    <property type="entry name" value="UDP_glucos_trans"/>
</dbReference>
<keyword evidence="3 5" id="KW-0808">Transferase</keyword>
<dbReference type="Pfam" id="PF00201">
    <property type="entry name" value="UDPGT"/>
    <property type="match status" value="1"/>
</dbReference>
<dbReference type="Gene3D" id="3.40.50.2000">
    <property type="entry name" value="Glycogen Phosphorylase B"/>
    <property type="match status" value="2"/>
</dbReference>
<dbReference type="PANTHER" id="PTHR48043">
    <property type="entry name" value="EG:EG0003.4 PROTEIN-RELATED"/>
    <property type="match status" value="1"/>
</dbReference>
<comment type="subcellular location">
    <subcellularLocation>
        <location evidence="6">Membrane</location>
        <topology evidence="6">Single-pass membrane protein</topology>
    </subcellularLocation>
</comment>
<protein>
    <recommendedName>
        <fullName evidence="6">UDP-glucuronosyltransferase</fullName>
        <ecNumber evidence="6">2.4.1.17</ecNumber>
    </recommendedName>
</protein>
<feature type="chain" id="PRO_5041488895" description="UDP-glucuronosyltransferase" evidence="6">
    <location>
        <begin position="21"/>
        <end position="534"/>
    </location>
</feature>
<gene>
    <name evidence="7" type="ORF">QR680_008892</name>
</gene>
<sequence length="534" mass="59724">MVSPVAALCLLLLHFAGGDALKILVNNPAMAHSHVEFQGAIADILAEAGHTVHLLVPVYEPRCQTSGSAKASKVYRIVPTAPLQFADASFISDPFNRPKNKNTFSMLGDTIKKFLSSTNQVADDILADDALLEELRREKYDVGISEFYEFFTLPLFHAVGIDVKIVSSAVPLTEYLVNYYGIPVPRSYATSTLGSFANTPKLTYLQKIENLYNSAVDRYVMADMADSMTERMRNKFGPEFPHVREIYKNSSLALMNVLEVLDLPKPSSNKLINIGGISRKKVKHVLEPEIEEIFKKANKGVVLFSFGSIADPVKMGPPTRAAFLKAFTHFSEYEFIWKFNPEDVNKSDEHPNVHFVKWMDQNTILGQPELRAFITHCGLNSVTESAYAGKPMVAVPLFADQDYNAAMIVQHRVGVFLELHNIDEARIVEALKKVLFEEEFQENAQRLRRKLLNHPNDPRAAVRKWVEYAAEFGDLHENLNLEAVNMDLFSYFCLDVIVPAVVVAIIALFSVLKIAVFAFGFAMNSLAATKKKVA</sequence>
<evidence type="ECO:0000256" key="4">
    <source>
        <dbReference type="ARBA" id="ARBA00047475"/>
    </source>
</evidence>
<evidence type="ECO:0000256" key="1">
    <source>
        <dbReference type="ARBA" id="ARBA00009995"/>
    </source>
</evidence>